<evidence type="ECO:0000256" key="1">
    <source>
        <dbReference type="ARBA" id="ARBA00022737"/>
    </source>
</evidence>
<feature type="domain" description="Nucleotide exchange factor Fes1" evidence="2">
    <location>
        <begin position="19"/>
        <end position="104"/>
    </location>
</feature>
<reference evidence="3" key="1">
    <citation type="submission" date="2018-04" db="EMBL/GenBank/DDBJ databases">
        <authorList>
            <person name="Priyathilaka T.T."/>
            <person name="Lee J."/>
        </authorList>
    </citation>
    <scope>NUCLEOTIDE SEQUENCE</scope>
</reference>
<name>A0A8S0NVB3_HALDI</name>
<dbReference type="Pfam" id="PF02985">
    <property type="entry name" value="HEAT"/>
    <property type="match status" value="1"/>
</dbReference>
<proteinExistence type="evidence at transcript level"/>
<sequence length="326" mass="36559">MAAPGDDGNGGPSRIPKDMKSLLQFCVQATQAEDPTTSADLSQMSDERKEWLEKALTDMSVSPVERMQLCVRVVKMEGDSDDGVEKKVTALEEITEWAEQIDFAIDFHKIGGFEILPVLLNSDVPELRWTCLDLIGTMTQNNPYCQAAVLEADLLPTLLQLLDCDLDPTVRTKALYAISCLSRENCEAQKAFVDKDGFSVLMRAMQADVEKLKIKSSFFLTHLCSNRPAYKDILCDIGMIDQLVGHLGEDHSQLHEHLMSALLMIVTDHSRAAAECRRPELQLHQLLKDRIQLVKDKEEFQEEEQYATQLLRIISEGDSTVDCGAR</sequence>
<protein>
    <submittedName>
        <fullName evidence="3">Hsp70-binding protein 1</fullName>
    </submittedName>
</protein>
<dbReference type="Pfam" id="PF08609">
    <property type="entry name" value="Fes1"/>
    <property type="match status" value="1"/>
</dbReference>
<dbReference type="GO" id="GO:0005783">
    <property type="term" value="C:endoplasmic reticulum"/>
    <property type="evidence" value="ECO:0007669"/>
    <property type="project" value="TreeGrafter"/>
</dbReference>
<dbReference type="EMBL" id="MH205672">
    <property type="protein sequence ID" value="AYP63831.1"/>
    <property type="molecule type" value="mRNA"/>
</dbReference>
<organism evidence="3">
    <name type="scientific">Haliotis discus discus</name>
    <name type="common">disc abalone</name>
    <dbReference type="NCBI Taxonomy" id="91233"/>
    <lineage>
        <taxon>Eukaryota</taxon>
        <taxon>Metazoa</taxon>
        <taxon>Spiralia</taxon>
        <taxon>Lophotrochozoa</taxon>
        <taxon>Mollusca</taxon>
        <taxon>Gastropoda</taxon>
        <taxon>Vetigastropoda</taxon>
        <taxon>Lepetellida</taxon>
        <taxon>Haliotoidea</taxon>
        <taxon>Haliotidae</taxon>
        <taxon>Haliotis</taxon>
    </lineage>
</organism>
<dbReference type="InterPro" id="IPR050693">
    <property type="entry name" value="Hsp70_NEF-Inhibitors"/>
</dbReference>
<dbReference type="PANTHER" id="PTHR19316">
    <property type="entry name" value="PROTEIN FOLDING REGULATOR"/>
    <property type="match status" value="1"/>
</dbReference>
<dbReference type="Gene3D" id="1.25.10.10">
    <property type="entry name" value="Leucine-rich Repeat Variant"/>
    <property type="match status" value="1"/>
</dbReference>
<accession>A0A8S0NVB3</accession>
<dbReference type="AlphaFoldDB" id="A0A8S0NVB3"/>
<dbReference type="InterPro" id="IPR000357">
    <property type="entry name" value="HEAT"/>
</dbReference>
<dbReference type="InterPro" id="IPR013918">
    <property type="entry name" value="Nucleotide_exch_fac_Fes1"/>
</dbReference>
<evidence type="ECO:0000259" key="2">
    <source>
        <dbReference type="Pfam" id="PF08609"/>
    </source>
</evidence>
<dbReference type="InterPro" id="IPR016024">
    <property type="entry name" value="ARM-type_fold"/>
</dbReference>
<dbReference type="SUPFAM" id="SSF48371">
    <property type="entry name" value="ARM repeat"/>
    <property type="match status" value="1"/>
</dbReference>
<evidence type="ECO:0000313" key="3">
    <source>
        <dbReference type="EMBL" id="AYP63831.1"/>
    </source>
</evidence>
<dbReference type="PANTHER" id="PTHR19316:SF18">
    <property type="entry name" value="HSP70-BINDING PROTEIN 1"/>
    <property type="match status" value="1"/>
</dbReference>
<dbReference type="GO" id="GO:0000774">
    <property type="term" value="F:adenyl-nucleotide exchange factor activity"/>
    <property type="evidence" value="ECO:0007669"/>
    <property type="project" value="TreeGrafter"/>
</dbReference>
<dbReference type="InterPro" id="IPR011989">
    <property type="entry name" value="ARM-like"/>
</dbReference>
<keyword evidence="1" id="KW-0677">Repeat</keyword>